<evidence type="ECO:0000313" key="4">
    <source>
        <dbReference type="Proteomes" id="UP000663874"/>
    </source>
</evidence>
<reference evidence="3" key="1">
    <citation type="submission" date="2021-02" db="EMBL/GenBank/DDBJ databases">
        <authorList>
            <person name="Nowell W R."/>
        </authorList>
    </citation>
    <scope>NUCLEOTIDE SEQUENCE</scope>
</reference>
<organism evidence="3 4">
    <name type="scientific">Rotaria sordida</name>
    <dbReference type="NCBI Taxonomy" id="392033"/>
    <lineage>
        <taxon>Eukaryota</taxon>
        <taxon>Metazoa</taxon>
        <taxon>Spiralia</taxon>
        <taxon>Gnathifera</taxon>
        <taxon>Rotifera</taxon>
        <taxon>Eurotatoria</taxon>
        <taxon>Bdelloidea</taxon>
        <taxon>Philodinida</taxon>
        <taxon>Philodinidae</taxon>
        <taxon>Rotaria</taxon>
    </lineage>
</organism>
<dbReference type="Proteomes" id="UP000663889">
    <property type="component" value="Unassembled WGS sequence"/>
</dbReference>
<protein>
    <submittedName>
        <fullName evidence="3">Uncharacterized protein</fullName>
    </submittedName>
</protein>
<dbReference type="EMBL" id="CAJOBE010005962">
    <property type="protein sequence ID" value="CAF3991284.1"/>
    <property type="molecule type" value="Genomic_DNA"/>
</dbReference>
<dbReference type="Proteomes" id="UP000663874">
    <property type="component" value="Unassembled WGS sequence"/>
</dbReference>
<dbReference type="EMBL" id="CAJNOU010004055">
    <property type="protein sequence ID" value="CAF1424484.1"/>
    <property type="molecule type" value="Genomic_DNA"/>
</dbReference>
<keyword evidence="1" id="KW-0175">Coiled coil</keyword>
<sequence>MASNTNLDHLHLLVEIDKLIKEKKQLDADKDEYLTQANQAIMDENYDNAIELLQKVKQVHIDLRDTINELDQLKKQAGLQ</sequence>
<feature type="coiled-coil region" evidence="1">
    <location>
        <begin position="16"/>
        <end position="76"/>
    </location>
</feature>
<evidence type="ECO:0000256" key="1">
    <source>
        <dbReference type="SAM" id="Coils"/>
    </source>
</evidence>
<comment type="caution">
    <text evidence="3">The sequence shown here is derived from an EMBL/GenBank/DDBJ whole genome shotgun (WGS) entry which is preliminary data.</text>
</comment>
<accession>A0A819N4C3</accession>
<name>A0A819N4C3_9BILA</name>
<dbReference type="AlphaFoldDB" id="A0A819N4C3"/>
<evidence type="ECO:0000313" key="3">
    <source>
        <dbReference type="EMBL" id="CAF3991284.1"/>
    </source>
</evidence>
<evidence type="ECO:0000313" key="2">
    <source>
        <dbReference type="EMBL" id="CAF1424484.1"/>
    </source>
</evidence>
<proteinExistence type="predicted"/>
<gene>
    <name evidence="3" type="ORF">FNK824_LOCUS25412</name>
    <name evidence="2" type="ORF">SEV965_LOCUS32444</name>
</gene>